<dbReference type="SUPFAM" id="SSF51735">
    <property type="entry name" value="NAD(P)-binding Rossmann-fold domains"/>
    <property type="match status" value="1"/>
</dbReference>
<dbReference type="OrthoDB" id="300709at2759"/>
<accession>A0A0E3D8N8</accession>
<dbReference type="InterPro" id="IPR036291">
    <property type="entry name" value="NAD(P)-bd_dom_sf"/>
</dbReference>
<evidence type="ECO:0000256" key="1">
    <source>
        <dbReference type="ARBA" id="ARBA00006328"/>
    </source>
</evidence>
<evidence type="ECO:0000259" key="4">
    <source>
        <dbReference type="Pfam" id="PF05368"/>
    </source>
</evidence>
<reference evidence="5" key="1">
    <citation type="journal article" date="2015" name="Toxins">
        <title>Molecular cloning and functional analysis of gene clusters for the biosynthesis of indole-diterpenes in Penicillium crustosum and P. janthinellum.</title>
        <authorList>
            <person name="Nicholson M.J."/>
            <person name="Eaton C.J."/>
            <person name="Starkel C."/>
            <person name="Tapper B.A."/>
            <person name="Cox M.P."/>
            <person name="Scott B."/>
        </authorList>
    </citation>
    <scope>NUCLEOTIDE SEQUENCE</scope>
    <source>
        <strain evidence="5">PN2402</strain>
    </source>
</reference>
<dbReference type="InterPro" id="IPR051164">
    <property type="entry name" value="NmrA-like_oxidored"/>
</dbReference>
<dbReference type="InterPro" id="IPR008030">
    <property type="entry name" value="NmrA-like"/>
</dbReference>
<name>A0A0E3D8N8_PENCR</name>
<keyword evidence="2" id="KW-0521">NADP</keyword>
<dbReference type="GO" id="GO:0016491">
    <property type="term" value="F:oxidoreductase activity"/>
    <property type="evidence" value="ECO:0007669"/>
    <property type="project" value="UniProtKB-KW"/>
</dbReference>
<organism evidence="5">
    <name type="scientific">Penicillium crustosum</name>
    <name type="common">Blue mold fungus</name>
    <dbReference type="NCBI Taxonomy" id="36656"/>
    <lineage>
        <taxon>Eukaryota</taxon>
        <taxon>Fungi</taxon>
        <taxon>Dikarya</taxon>
        <taxon>Ascomycota</taxon>
        <taxon>Pezizomycotina</taxon>
        <taxon>Eurotiomycetes</taxon>
        <taxon>Eurotiomycetidae</taxon>
        <taxon>Eurotiales</taxon>
        <taxon>Aspergillaceae</taxon>
        <taxon>Penicillium</taxon>
    </lineage>
</organism>
<dbReference type="Pfam" id="PF05368">
    <property type="entry name" value="NmrA"/>
    <property type="match status" value="1"/>
</dbReference>
<dbReference type="AlphaFoldDB" id="A0A0E3D8N8"/>
<dbReference type="Gene3D" id="3.40.50.720">
    <property type="entry name" value="NAD(P)-binding Rossmann-like Domain"/>
    <property type="match status" value="1"/>
</dbReference>
<evidence type="ECO:0000256" key="2">
    <source>
        <dbReference type="ARBA" id="ARBA00022857"/>
    </source>
</evidence>
<evidence type="ECO:0000313" key="5">
    <source>
        <dbReference type="EMBL" id="AGZ20204.1"/>
    </source>
</evidence>
<dbReference type="PANTHER" id="PTHR42748">
    <property type="entry name" value="NITROGEN METABOLITE REPRESSION PROTEIN NMRA FAMILY MEMBER"/>
    <property type="match status" value="1"/>
</dbReference>
<evidence type="ECO:0000256" key="3">
    <source>
        <dbReference type="ARBA" id="ARBA00023002"/>
    </source>
</evidence>
<keyword evidence="3" id="KW-0560">Oxidoreductase</keyword>
<dbReference type="PANTHER" id="PTHR42748:SF30">
    <property type="entry name" value="NMRA-LIKE DOMAIN-CONTAINING PROTEIN"/>
    <property type="match status" value="1"/>
</dbReference>
<comment type="similarity">
    <text evidence="1">Belongs to the NmrA-type oxidoreductase family.</text>
</comment>
<protein>
    <submittedName>
        <fullName evidence="5">Negative transcriptional regulator A</fullName>
    </submittedName>
</protein>
<dbReference type="CDD" id="cd05251">
    <property type="entry name" value="NmrA_like_SDR_a"/>
    <property type="match status" value="1"/>
</dbReference>
<feature type="domain" description="NmrA-like" evidence="4">
    <location>
        <begin position="5"/>
        <end position="290"/>
    </location>
</feature>
<dbReference type="EMBL" id="KC963408">
    <property type="protein sequence ID" value="AGZ20204.1"/>
    <property type="molecule type" value="Genomic_DNA"/>
</dbReference>
<gene>
    <name evidence="5" type="primary">PC-06</name>
</gene>
<dbReference type="GO" id="GO:0005634">
    <property type="term" value="C:nucleus"/>
    <property type="evidence" value="ECO:0007669"/>
    <property type="project" value="TreeGrafter"/>
</dbReference>
<sequence length="335" mass="37144">MAQTRKLVTVYGATGNQGRSVVKSLLRAPDSFEVRAITRDPNSVAAQELSTLGASLVQADGSQSNQMTDAFQGSWAVFLNINSDDPVFWDPKGPTEFDYGKRIIDSAIMAGVKTLVYSTGAACKELTKGTVSLRHLDTKNQIETYARSTGAFENLVPIIPGYFLENFLFKQGAFIMGGFPWETDAEGYLTWKVPYWGGDERIPFLSVADDFGDIVHGILISPSEYHLQVVQAMSEITDYQKMTEAFAQVTGKKTRFQPILPTWKAFDASGNQGFEDVKSMFGFTQETQGHYFGREATDDQVSKNLKASAVLDYKESQQSSSLKTVRDWFAREFAA</sequence>
<proteinExistence type="inferred from homology"/>
<dbReference type="Gene3D" id="3.90.25.10">
    <property type="entry name" value="UDP-galactose 4-epimerase, domain 1"/>
    <property type="match status" value="1"/>
</dbReference>